<feature type="chain" id="PRO_5008535155" evidence="1">
    <location>
        <begin position="28"/>
        <end position="354"/>
    </location>
</feature>
<dbReference type="RefSeq" id="WP_099518617.1">
    <property type="nucleotide sequence ID" value="NZ_CP016808.1"/>
</dbReference>
<keyword evidence="1" id="KW-0732">Signal</keyword>
<sequence length="354" mass="37580">MIIWKKKLAAAALAAVLTFSVSATAFAHDGWTQTNAPIIAQGEVAYVDLLFGNHSNDHKSYRITGQWGVDSSKVYVTSPAGVKTDITSTRFYTGEAATETEPAVNNGFVASFSAASPGAYIVTGESDSVSTTSLSRSMRSAKSFVAISDLPLIARVSALKGFANPVSLDRAEFVPQFNPAAALPGQEVKVQMLLKGKPVADAEVSLIRRSNSEGQTLTTDENGIVTYKTGAADYYLLRASTSTDESKEGEYTKVNYTATMTYTVQNAGVKLPAGKVSPIPYVYVDGKLVSSDSLTVVKGSTNASADFLKQYIDPSYSSKNPASLRQTAEKAGAVVEFLPAVGDTRSAVLIYTKK</sequence>
<accession>A0A1B2DI96</accession>
<dbReference type="InterPro" id="IPR019613">
    <property type="entry name" value="DUF4198"/>
</dbReference>
<dbReference type="EMBL" id="CP016808">
    <property type="protein sequence ID" value="ANY67413.1"/>
    <property type="molecule type" value="Genomic_DNA"/>
</dbReference>
<dbReference type="SUPFAM" id="SSF49478">
    <property type="entry name" value="Cna protein B-type domain"/>
    <property type="match status" value="1"/>
</dbReference>
<proteinExistence type="predicted"/>
<evidence type="ECO:0000256" key="1">
    <source>
        <dbReference type="SAM" id="SignalP"/>
    </source>
</evidence>
<evidence type="ECO:0000313" key="2">
    <source>
        <dbReference type="EMBL" id="ANY67413.1"/>
    </source>
</evidence>
<organism evidence="2">
    <name type="scientific">Paenibacillus sp. BIHB 4019</name>
    <dbReference type="NCBI Taxonomy" id="1870819"/>
    <lineage>
        <taxon>Bacteria</taxon>
        <taxon>Bacillati</taxon>
        <taxon>Bacillota</taxon>
        <taxon>Bacilli</taxon>
        <taxon>Bacillales</taxon>
        <taxon>Paenibacillaceae</taxon>
        <taxon>Paenibacillus</taxon>
    </lineage>
</organism>
<gene>
    <name evidence="2" type="ORF">BBD42_13710</name>
</gene>
<protein>
    <submittedName>
        <fullName evidence="2">Cobalt ABC transporter substrate-binding protein</fullName>
    </submittedName>
</protein>
<reference evidence="2" key="1">
    <citation type="submission" date="2016-08" db="EMBL/GenBank/DDBJ databases">
        <title>Complete Genome Seqeunce of Paenibacillus sp. BIHB 4019 from tea rhizoplane.</title>
        <authorList>
            <person name="Thakur R."/>
            <person name="Swarnkar M.K."/>
            <person name="Gulati A."/>
        </authorList>
    </citation>
    <scope>NUCLEOTIDE SEQUENCE [LARGE SCALE GENOMIC DNA]</scope>
    <source>
        <strain evidence="2">BIHB4019</strain>
    </source>
</reference>
<name>A0A1B2DI96_9BACL</name>
<dbReference type="AlphaFoldDB" id="A0A1B2DI96"/>
<feature type="signal peptide" evidence="1">
    <location>
        <begin position="1"/>
        <end position="27"/>
    </location>
</feature>
<dbReference type="Pfam" id="PF10670">
    <property type="entry name" value="DUF4198"/>
    <property type="match status" value="1"/>
</dbReference>